<evidence type="ECO:0000313" key="2">
    <source>
        <dbReference type="Proteomes" id="UP000307440"/>
    </source>
</evidence>
<dbReference type="Proteomes" id="UP000307440">
    <property type="component" value="Unassembled WGS sequence"/>
</dbReference>
<gene>
    <name evidence="1" type="ORF">FA15DRAFT_661091</name>
</gene>
<evidence type="ECO:0000313" key="1">
    <source>
        <dbReference type="EMBL" id="TFK17936.1"/>
    </source>
</evidence>
<organism evidence="1 2">
    <name type="scientific">Coprinopsis marcescibilis</name>
    <name type="common">Agaric fungus</name>
    <name type="synonym">Psathyrella marcescibilis</name>
    <dbReference type="NCBI Taxonomy" id="230819"/>
    <lineage>
        <taxon>Eukaryota</taxon>
        <taxon>Fungi</taxon>
        <taxon>Dikarya</taxon>
        <taxon>Basidiomycota</taxon>
        <taxon>Agaricomycotina</taxon>
        <taxon>Agaricomycetes</taxon>
        <taxon>Agaricomycetidae</taxon>
        <taxon>Agaricales</taxon>
        <taxon>Agaricineae</taxon>
        <taxon>Psathyrellaceae</taxon>
        <taxon>Coprinopsis</taxon>
    </lineage>
</organism>
<dbReference type="AlphaFoldDB" id="A0A5C3KCY3"/>
<protein>
    <submittedName>
        <fullName evidence="1">Uncharacterized protein</fullName>
    </submittedName>
</protein>
<name>A0A5C3KCY3_COPMA</name>
<sequence>MLAAGSVTSIVSAFGSVMSNVQTDSARVRFESELNFKPAMQGVMYGPVLAQLLEKLGIVRYSPSCAFILEAIGNGEDEFWRSQEILVAPSALKYWSNIVGVQYLMITLNTAFSFVPVFDSIHSTAYSCSGLLVSQIWLSNLPGKRQLLFGTCIWKDIVSPQIIDLGILPFFKKKSAYPVLPDLAKDCKLNGRVNQLVNHLVDLPNSGWCFQNKLVDNMSQSLTIEQVCFVWHQVDHSDSSNGLTKLILIASQGWVSLEVVVDIEEREAQFCWLELISKSTVALEE</sequence>
<keyword evidence="2" id="KW-1185">Reference proteome</keyword>
<dbReference type="EMBL" id="ML210448">
    <property type="protein sequence ID" value="TFK17936.1"/>
    <property type="molecule type" value="Genomic_DNA"/>
</dbReference>
<reference evidence="1 2" key="1">
    <citation type="journal article" date="2019" name="Nat. Ecol. Evol.">
        <title>Megaphylogeny resolves global patterns of mushroom evolution.</title>
        <authorList>
            <person name="Varga T."/>
            <person name="Krizsan K."/>
            <person name="Foldi C."/>
            <person name="Dima B."/>
            <person name="Sanchez-Garcia M."/>
            <person name="Sanchez-Ramirez S."/>
            <person name="Szollosi G.J."/>
            <person name="Szarkandi J.G."/>
            <person name="Papp V."/>
            <person name="Albert L."/>
            <person name="Andreopoulos W."/>
            <person name="Angelini C."/>
            <person name="Antonin V."/>
            <person name="Barry K.W."/>
            <person name="Bougher N.L."/>
            <person name="Buchanan P."/>
            <person name="Buyck B."/>
            <person name="Bense V."/>
            <person name="Catcheside P."/>
            <person name="Chovatia M."/>
            <person name="Cooper J."/>
            <person name="Damon W."/>
            <person name="Desjardin D."/>
            <person name="Finy P."/>
            <person name="Geml J."/>
            <person name="Haridas S."/>
            <person name="Hughes K."/>
            <person name="Justo A."/>
            <person name="Karasinski D."/>
            <person name="Kautmanova I."/>
            <person name="Kiss B."/>
            <person name="Kocsube S."/>
            <person name="Kotiranta H."/>
            <person name="LaButti K.M."/>
            <person name="Lechner B.E."/>
            <person name="Liimatainen K."/>
            <person name="Lipzen A."/>
            <person name="Lukacs Z."/>
            <person name="Mihaltcheva S."/>
            <person name="Morgado L.N."/>
            <person name="Niskanen T."/>
            <person name="Noordeloos M.E."/>
            <person name="Ohm R.A."/>
            <person name="Ortiz-Santana B."/>
            <person name="Ovrebo C."/>
            <person name="Racz N."/>
            <person name="Riley R."/>
            <person name="Savchenko A."/>
            <person name="Shiryaev A."/>
            <person name="Soop K."/>
            <person name="Spirin V."/>
            <person name="Szebenyi C."/>
            <person name="Tomsovsky M."/>
            <person name="Tulloss R.E."/>
            <person name="Uehling J."/>
            <person name="Grigoriev I.V."/>
            <person name="Vagvolgyi C."/>
            <person name="Papp T."/>
            <person name="Martin F.M."/>
            <person name="Miettinen O."/>
            <person name="Hibbett D.S."/>
            <person name="Nagy L.G."/>
        </authorList>
    </citation>
    <scope>NUCLEOTIDE SEQUENCE [LARGE SCALE GENOMIC DNA]</scope>
    <source>
        <strain evidence="1 2">CBS 121175</strain>
    </source>
</reference>
<proteinExistence type="predicted"/>
<accession>A0A5C3KCY3</accession>